<dbReference type="InterPro" id="IPR006139">
    <property type="entry name" value="D-isomer_2_OHA_DH_cat_dom"/>
</dbReference>
<feature type="domain" description="D-isomer specific 2-hydroxyacid dehydrogenase NAD-binding" evidence="6">
    <location>
        <begin position="129"/>
        <end position="307"/>
    </location>
</feature>
<organism evidence="7 8">
    <name type="scientific">Pseudonocardia yunnanensis</name>
    <dbReference type="NCBI Taxonomy" id="58107"/>
    <lineage>
        <taxon>Bacteria</taxon>
        <taxon>Bacillati</taxon>
        <taxon>Actinomycetota</taxon>
        <taxon>Actinomycetes</taxon>
        <taxon>Pseudonocardiales</taxon>
        <taxon>Pseudonocardiaceae</taxon>
        <taxon>Pseudonocardia</taxon>
    </lineage>
</organism>
<reference evidence="8" key="1">
    <citation type="journal article" date="2019" name="Int. J. Syst. Evol. Microbiol.">
        <title>The Global Catalogue of Microorganisms (GCM) 10K type strain sequencing project: providing services to taxonomists for standard genome sequencing and annotation.</title>
        <authorList>
            <consortium name="The Broad Institute Genomics Platform"/>
            <consortium name="The Broad Institute Genome Sequencing Center for Infectious Disease"/>
            <person name="Wu L."/>
            <person name="Ma J."/>
        </authorList>
    </citation>
    <scope>NUCLEOTIDE SEQUENCE [LARGE SCALE GENOMIC DNA]</scope>
    <source>
        <strain evidence="8">CCM 7043</strain>
    </source>
</reference>
<proteinExistence type="inferred from homology"/>
<dbReference type="InterPro" id="IPR029753">
    <property type="entry name" value="D-isomer_DH_CS"/>
</dbReference>
<dbReference type="SUPFAM" id="SSF51735">
    <property type="entry name" value="NAD(P)-binding Rossmann-fold domains"/>
    <property type="match status" value="1"/>
</dbReference>
<dbReference type="Pfam" id="PF02826">
    <property type="entry name" value="2-Hacid_dh_C"/>
    <property type="match status" value="1"/>
</dbReference>
<dbReference type="Gene3D" id="3.40.50.720">
    <property type="entry name" value="NAD(P)-binding Rossmann-like Domain"/>
    <property type="match status" value="2"/>
</dbReference>
<dbReference type="RefSeq" id="WP_344729649.1">
    <property type="nucleotide sequence ID" value="NZ_BAAAUS010000063.1"/>
</dbReference>
<dbReference type="PROSITE" id="PS00671">
    <property type="entry name" value="D_2_HYDROXYACID_DH_3"/>
    <property type="match status" value="1"/>
</dbReference>
<dbReference type="InterPro" id="IPR036291">
    <property type="entry name" value="NAD(P)-bd_dom_sf"/>
</dbReference>
<evidence type="ECO:0000256" key="1">
    <source>
        <dbReference type="ARBA" id="ARBA00005854"/>
    </source>
</evidence>
<evidence type="ECO:0000313" key="8">
    <source>
        <dbReference type="Proteomes" id="UP001597114"/>
    </source>
</evidence>
<keyword evidence="2 4" id="KW-0560">Oxidoreductase</keyword>
<evidence type="ECO:0000259" key="5">
    <source>
        <dbReference type="Pfam" id="PF00389"/>
    </source>
</evidence>
<dbReference type="Pfam" id="PF00389">
    <property type="entry name" value="2-Hacid_dh"/>
    <property type="match status" value="1"/>
</dbReference>
<keyword evidence="3" id="KW-0520">NAD</keyword>
<evidence type="ECO:0000259" key="6">
    <source>
        <dbReference type="Pfam" id="PF02826"/>
    </source>
</evidence>
<evidence type="ECO:0000256" key="4">
    <source>
        <dbReference type="RuleBase" id="RU003719"/>
    </source>
</evidence>
<evidence type="ECO:0000313" key="7">
    <source>
        <dbReference type="EMBL" id="MFD1518524.1"/>
    </source>
</evidence>
<dbReference type="Proteomes" id="UP001597114">
    <property type="component" value="Unassembled WGS sequence"/>
</dbReference>
<gene>
    <name evidence="7" type="ORF">ACFSJD_13575</name>
</gene>
<name>A0ABW4ESH3_9PSEU</name>
<dbReference type="InterPro" id="IPR050857">
    <property type="entry name" value="D-2-hydroxyacid_DH"/>
</dbReference>
<dbReference type="InterPro" id="IPR006140">
    <property type="entry name" value="D-isomer_DH_NAD-bd"/>
</dbReference>
<evidence type="ECO:0000256" key="2">
    <source>
        <dbReference type="ARBA" id="ARBA00023002"/>
    </source>
</evidence>
<keyword evidence="8" id="KW-1185">Reference proteome</keyword>
<dbReference type="CDD" id="cd12171">
    <property type="entry name" value="2-Hacid_dh_10"/>
    <property type="match status" value="1"/>
</dbReference>
<dbReference type="EMBL" id="JBHUCO010000013">
    <property type="protein sequence ID" value="MFD1518524.1"/>
    <property type="molecule type" value="Genomic_DNA"/>
</dbReference>
<accession>A0ABW4ESH3</accession>
<dbReference type="PANTHER" id="PTHR42789:SF1">
    <property type="entry name" value="D-ISOMER SPECIFIC 2-HYDROXYACID DEHYDROGENASE FAMILY PROTEIN (AFU_ORTHOLOGUE AFUA_6G10090)"/>
    <property type="match status" value="1"/>
</dbReference>
<sequence length="347" mass="36497">MTTRARALVAGDRFVLNRLLATDLAAEGAFDVRELELPWPHVPFGPVAEVDEASGSEEELTAALQGVRVCLTQMAPLTRRILEACPDLELFAVSRGGPVNANLAAATEHGVTVTFAPGRNATSTAEYAVGLVLAAMRRIPQSHLGVVEGFWESSLYAYEKTGLELEGATVGLVGAGAVGSRVARILLAFGADVLVADPYADPATLPSGVRLVELDELVATSQVVSLHARVTDETRGLMNAERIAAMPSGSVLVNCARGALVDHTALAAALTDGHLFAAGLDVFDVEPLPADHPLRRAPHVVMTPHLAGASRAVAERASRMVAAEAGRWLRGQLPLHCANPDVLARVR</sequence>
<protein>
    <submittedName>
        <fullName evidence="7">2-hydroxyacid dehydrogenase</fullName>
    </submittedName>
</protein>
<dbReference type="SUPFAM" id="SSF52283">
    <property type="entry name" value="Formate/glycerate dehydrogenase catalytic domain-like"/>
    <property type="match status" value="1"/>
</dbReference>
<feature type="domain" description="D-isomer specific 2-hydroxyacid dehydrogenase catalytic" evidence="5">
    <location>
        <begin position="54"/>
        <end position="339"/>
    </location>
</feature>
<evidence type="ECO:0000256" key="3">
    <source>
        <dbReference type="ARBA" id="ARBA00023027"/>
    </source>
</evidence>
<comment type="similarity">
    <text evidence="1 4">Belongs to the D-isomer specific 2-hydroxyacid dehydrogenase family.</text>
</comment>
<comment type="caution">
    <text evidence="7">The sequence shown here is derived from an EMBL/GenBank/DDBJ whole genome shotgun (WGS) entry which is preliminary data.</text>
</comment>
<dbReference type="PANTHER" id="PTHR42789">
    <property type="entry name" value="D-ISOMER SPECIFIC 2-HYDROXYACID DEHYDROGENASE FAMILY PROTEIN (AFU_ORTHOLOGUE AFUA_6G10090)"/>
    <property type="match status" value="1"/>
</dbReference>